<keyword evidence="2" id="KW-1185">Reference proteome</keyword>
<accession>A0ABQ5YHW6</accession>
<dbReference type="RefSeq" id="WP_284196375.1">
    <property type="nucleotide sequence ID" value="NZ_BSOG01000002.1"/>
</dbReference>
<proteinExistence type="predicted"/>
<evidence type="ECO:0000313" key="2">
    <source>
        <dbReference type="Proteomes" id="UP001156706"/>
    </source>
</evidence>
<gene>
    <name evidence="1" type="ORF">GCM10007907_20580</name>
</gene>
<organism evidence="1 2">
    <name type="scientific">Chitinimonas prasina</name>
    <dbReference type="NCBI Taxonomy" id="1434937"/>
    <lineage>
        <taxon>Bacteria</taxon>
        <taxon>Pseudomonadati</taxon>
        <taxon>Pseudomonadota</taxon>
        <taxon>Betaproteobacteria</taxon>
        <taxon>Neisseriales</taxon>
        <taxon>Chitinibacteraceae</taxon>
        <taxon>Chitinimonas</taxon>
    </lineage>
</organism>
<sequence length="178" mass="18945">MKRVIFDLKTNDGTVTYPDDINLFGATDIETEPGKIIADYHGKLALTPYHPPGSQRPHLVMTGVDSNKTELTRINGALTEATCPLGTTLTFTAKLIGPDGKTLDITDTFRLPIRQSGGRGGMLLADMKGGIVTVSAPFTVAGDDGTWQVDEATINAALPPTLQMVFAGFTVHVFRAAA</sequence>
<evidence type="ECO:0000313" key="1">
    <source>
        <dbReference type="EMBL" id="GLR13268.1"/>
    </source>
</evidence>
<comment type="caution">
    <text evidence="1">The sequence shown here is derived from an EMBL/GenBank/DDBJ whole genome shotgun (WGS) entry which is preliminary data.</text>
</comment>
<dbReference type="Proteomes" id="UP001156706">
    <property type="component" value="Unassembled WGS sequence"/>
</dbReference>
<dbReference type="EMBL" id="BSOG01000002">
    <property type="protein sequence ID" value="GLR13268.1"/>
    <property type="molecule type" value="Genomic_DNA"/>
</dbReference>
<protein>
    <submittedName>
        <fullName evidence="1">Uncharacterized protein</fullName>
    </submittedName>
</protein>
<name>A0ABQ5YHW6_9NEIS</name>
<reference evidence="2" key="1">
    <citation type="journal article" date="2019" name="Int. J. Syst. Evol. Microbiol.">
        <title>The Global Catalogue of Microorganisms (GCM) 10K type strain sequencing project: providing services to taxonomists for standard genome sequencing and annotation.</title>
        <authorList>
            <consortium name="The Broad Institute Genomics Platform"/>
            <consortium name="The Broad Institute Genome Sequencing Center for Infectious Disease"/>
            <person name="Wu L."/>
            <person name="Ma J."/>
        </authorList>
    </citation>
    <scope>NUCLEOTIDE SEQUENCE [LARGE SCALE GENOMIC DNA]</scope>
    <source>
        <strain evidence="2">NBRC 110044</strain>
    </source>
</reference>